<evidence type="ECO:0000313" key="3">
    <source>
        <dbReference type="WBParaSite" id="ACOC_0001155301-mRNA-1"/>
    </source>
</evidence>
<organism evidence="3">
    <name type="scientific">Angiostrongylus costaricensis</name>
    <name type="common">Nematode worm</name>
    <dbReference type="NCBI Taxonomy" id="334426"/>
    <lineage>
        <taxon>Eukaryota</taxon>
        <taxon>Metazoa</taxon>
        <taxon>Ecdysozoa</taxon>
        <taxon>Nematoda</taxon>
        <taxon>Chromadorea</taxon>
        <taxon>Rhabditida</taxon>
        <taxon>Rhabditina</taxon>
        <taxon>Rhabditomorpha</taxon>
        <taxon>Strongyloidea</taxon>
        <taxon>Metastrongylidae</taxon>
        <taxon>Angiostrongylus</taxon>
    </lineage>
</organism>
<accession>A0A0R3PYN0</accession>
<dbReference type="WBParaSite" id="ACOC_0001155301-mRNA-1">
    <property type="protein sequence ID" value="ACOC_0001155301-mRNA-1"/>
    <property type="gene ID" value="ACOC_0001155301"/>
</dbReference>
<sequence>MIRCDVIRLNEMRRCLLFNAVYGTVEELFLGTCGIGGVGGVGVVVNTSLSMNVDSFEQLATRVGRLRLKRPCCL</sequence>
<keyword evidence="2" id="KW-1185">Reference proteome</keyword>
<reference evidence="3" key="1">
    <citation type="submission" date="2017-02" db="UniProtKB">
        <authorList>
            <consortium name="WormBaseParasite"/>
        </authorList>
    </citation>
    <scope>IDENTIFICATION</scope>
</reference>
<dbReference type="Proteomes" id="UP000267027">
    <property type="component" value="Unassembled WGS sequence"/>
</dbReference>
<gene>
    <name evidence="1" type="ORF">ACOC_LOCUS11554</name>
</gene>
<proteinExistence type="predicted"/>
<evidence type="ECO:0000313" key="1">
    <source>
        <dbReference type="EMBL" id="VDM63139.1"/>
    </source>
</evidence>
<protein>
    <submittedName>
        <fullName evidence="3">Ribonucleoside-diphosphate reductase</fullName>
    </submittedName>
</protein>
<name>A0A0R3PYN0_ANGCS</name>
<evidence type="ECO:0000313" key="2">
    <source>
        <dbReference type="Proteomes" id="UP000267027"/>
    </source>
</evidence>
<dbReference type="AlphaFoldDB" id="A0A0R3PYN0"/>
<reference evidence="1 2" key="2">
    <citation type="submission" date="2018-11" db="EMBL/GenBank/DDBJ databases">
        <authorList>
            <consortium name="Pathogen Informatics"/>
        </authorList>
    </citation>
    <scope>NUCLEOTIDE SEQUENCE [LARGE SCALE GENOMIC DNA]</scope>
    <source>
        <strain evidence="1 2">Costa Rica</strain>
    </source>
</reference>
<dbReference type="EMBL" id="UYYA01004724">
    <property type="protein sequence ID" value="VDM63139.1"/>
    <property type="molecule type" value="Genomic_DNA"/>
</dbReference>